<dbReference type="InterPro" id="IPR054467">
    <property type="entry name" value="YkoP-like_dom"/>
</dbReference>
<dbReference type="EMBL" id="CP013652">
    <property type="protein sequence ID" value="ALS22360.1"/>
    <property type="molecule type" value="Genomic_DNA"/>
</dbReference>
<gene>
    <name evidence="2" type="ORF">IJ22_19860</name>
</gene>
<keyword evidence="3" id="KW-1185">Reference proteome</keyword>
<feature type="domain" description="YkoP-like" evidence="1">
    <location>
        <begin position="4"/>
        <end position="107"/>
    </location>
</feature>
<dbReference type="STRING" id="162209.IJ22_19860"/>
<evidence type="ECO:0000313" key="2">
    <source>
        <dbReference type="EMBL" id="ALS22360.1"/>
    </source>
</evidence>
<organism evidence="2 3">
    <name type="scientific">Paenibacillus naphthalenovorans</name>
    <dbReference type="NCBI Taxonomy" id="162209"/>
    <lineage>
        <taxon>Bacteria</taxon>
        <taxon>Bacillati</taxon>
        <taxon>Bacillota</taxon>
        <taxon>Bacilli</taxon>
        <taxon>Bacillales</taxon>
        <taxon>Paenibacillaceae</taxon>
        <taxon>Paenibacillus</taxon>
    </lineage>
</organism>
<dbReference type="KEGG" id="pnp:IJ22_19860"/>
<evidence type="ECO:0000313" key="3">
    <source>
        <dbReference type="Proteomes" id="UP000061660"/>
    </source>
</evidence>
<sequence>MLPLRNEIKKTRFLYRFIDSSLPDLALYVKNHPKSQDIKGLIGITMLNRGCEKLGFEAFPISSTAYRCLKWMSLMPICLLSVSQPFKNLKKHVPIYLFMSKDQLLQKLCGVDDKPKKIV</sequence>
<accession>A0A0U2U843</accession>
<dbReference type="AlphaFoldDB" id="A0A0U2U843"/>
<dbReference type="PATRIC" id="fig|162209.4.peg.2102"/>
<proteinExistence type="predicted"/>
<evidence type="ECO:0000259" key="1">
    <source>
        <dbReference type="Pfam" id="PF22790"/>
    </source>
</evidence>
<name>A0A0U2U843_9BACL</name>
<reference evidence="3" key="1">
    <citation type="submission" date="2015-12" db="EMBL/GenBank/DDBJ databases">
        <title>Complete genome sequences of two moderately thermophilic Paenibacillus species.</title>
        <authorList>
            <person name="Butler R.III."/>
            <person name="Wang J."/>
            <person name="Stark B.C."/>
            <person name="Pombert J.-F."/>
        </authorList>
    </citation>
    <scope>NUCLEOTIDE SEQUENCE [LARGE SCALE GENOMIC DNA]</scope>
    <source>
        <strain evidence="3">32O-Y</strain>
    </source>
</reference>
<protein>
    <recommendedName>
        <fullName evidence="1">YkoP-like domain-containing protein</fullName>
    </recommendedName>
</protein>
<dbReference type="Proteomes" id="UP000061660">
    <property type="component" value="Chromosome"/>
</dbReference>
<dbReference type="Pfam" id="PF22790">
    <property type="entry name" value="YkoP"/>
    <property type="match status" value="1"/>
</dbReference>
<reference evidence="2 3" key="2">
    <citation type="journal article" date="2016" name="Genome Announc.">
        <title>Complete Genome Sequences of Two Interactive Moderate Thermophiles, Paenibacillus napthalenovorans 32O-Y and Paenibacillus sp. 32O-W.</title>
        <authorList>
            <person name="Butler R.R.III."/>
            <person name="Wang J."/>
            <person name="Stark B.C."/>
            <person name="Pombert J.F."/>
        </authorList>
    </citation>
    <scope>NUCLEOTIDE SEQUENCE [LARGE SCALE GENOMIC DNA]</scope>
    <source>
        <strain evidence="2 3">32O-Y</strain>
    </source>
</reference>